<dbReference type="InterPro" id="IPR003793">
    <property type="entry name" value="UPF0166"/>
</dbReference>
<comment type="caution">
    <text evidence="2">The sequence shown here is derived from an EMBL/GenBank/DDBJ whole genome shotgun (WGS) entry which is preliminary data.</text>
</comment>
<dbReference type="GeneID" id="75183587"/>
<dbReference type="SUPFAM" id="SSF54913">
    <property type="entry name" value="GlnB-like"/>
    <property type="match status" value="1"/>
</dbReference>
<dbReference type="InterPro" id="IPR011322">
    <property type="entry name" value="N-reg_PII-like_a/b"/>
</dbReference>
<dbReference type="Pfam" id="PF02641">
    <property type="entry name" value="DUF190"/>
    <property type="match status" value="1"/>
</dbReference>
<sequence>MTPTHAPFETTEALRLTVLLGEDDRHHHKPAYAEIVHRAHAARLAGASVFRGTEGFGASALVHTTRLLSLAENLPVAVVIVDEAARIEAFVADIAELTRDALVLLDPVRVVRHRDRTGQEEGDAPQ</sequence>
<name>A0A6C1C2S4_9ACTN</name>
<dbReference type="EMBL" id="RCIY01000055">
    <property type="protein sequence ID" value="TGG83505.1"/>
    <property type="molecule type" value="Genomic_DNA"/>
</dbReference>
<gene>
    <name evidence="2" type="ORF">D8771_15990</name>
</gene>
<evidence type="ECO:0000313" key="3">
    <source>
        <dbReference type="Proteomes" id="UP000298111"/>
    </source>
</evidence>
<reference evidence="2 3" key="1">
    <citation type="submission" date="2018-10" db="EMBL/GenBank/DDBJ databases">
        <title>Isolation of pseudouridimycin from Streptomyces albus DSM 40763.</title>
        <authorList>
            <person name="Rosenqvist P."/>
            <person name="Metsae-Ketelae M."/>
            <person name="Virta P."/>
        </authorList>
    </citation>
    <scope>NUCLEOTIDE SEQUENCE [LARGE SCALE GENOMIC DNA]</scope>
    <source>
        <strain evidence="2 3">DSM 40763</strain>
    </source>
</reference>
<dbReference type="PANTHER" id="PTHR35983">
    <property type="entry name" value="UPF0166 PROTEIN TM_0021"/>
    <property type="match status" value="1"/>
</dbReference>
<evidence type="ECO:0000256" key="1">
    <source>
        <dbReference type="ARBA" id="ARBA00010554"/>
    </source>
</evidence>
<dbReference type="PANTHER" id="PTHR35983:SF1">
    <property type="entry name" value="UPF0166 PROTEIN TM_0021"/>
    <property type="match status" value="1"/>
</dbReference>
<comment type="similarity">
    <text evidence="1">Belongs to the UPF0166 family.</text>
</comment>
<evidence type="ECO:0000313" key="2">
    <source>
        <dbReference type="EMBL" id="TGG83505.1"/>
    </source>
</evidence>
<accession>A0A6C1C2S4</accession>
<proteinExistence type="inferred from homology"/>
<protein>
    <submittedName>
        <fullName evidence="2">DUF190 domain-containing protein</fullName>
    </submittedName>
</protein>
<organism evidence="2 3">
    <name type="scientific">Streptomyces albus</name>
    <dbReference type="NCBI Taxonomy" id="1888"/>
    <lineage>
        <taxon>Bacteria</taxon>
        <taxon>Bacillati</taxon>
        <taxon>Actinomycetota</taxon>
        <taxon>Actinomycetes</taxon>
        <taxon>Kitasatosporales</taxon>
        <taxon>Streptomycetaceae</taxon>
        <taxon>Streptomyces</taxon>
    </lineage>
</organism>
<dbReference type="Gene3D" id="3.30.70.120">
    <property type="match status" value="1"/>
</dbReference>
<dbReference type="Proteomes" id="UP000298111">
    <property type="component" value="Unassembled WGS sequence"/>
</dbReference>
<dbReference type="RefSeq" id="WP_016469061.1">
    <property type="nucleotide sequence ID" value="NZ_BNEJ01000020.1"/>
</dbReference>
<dbReference type="InterPro" id="IPR015867">
    <property type="entry name" value="N-reg_PII/ATP_PRibTrfase_C"/>
</dbReference>
<dbReference type="AlphaFoldDB" id="A0A6C1C2S4"/>